<evidence type="ECO:0000256" key="7">
    <source>
        <dbReference type="ARBA" id="ARBA00022840"/>
    </source>
</evidence>
<dbReference type="CDD" id="cd06261">
    <property type="entry name" value="TM_PBP2"/>
    <property type="match status" value="1"/>
</dbReference>
<keyword evidence="15" id="KW-1185">Reference proteome</keyword>
<dbReference type="PROSITE" id="PS00211">
    <property type="entry name" value="ABC_TRANSPORTER_1"/>
    <property type="match status" value="1"/>
</dbReference>
<evidence type="ECO:0000256" key="10">
    <source>
        <dbReference type="ARBA" id="ARBA00023136"/>
    </source>
</evidence>
<dbReference type="GO" id="GO:0043190">
    <property type="term" value="C:ATP-binding cassette (ABC) transporter complex"/>
    <property type="evidence" value="ECO:0007669"/>
    <property type="project" value="InterPro"/>
</dbReference>
<evidence type="ECO:0000256" key="2">
    <source>
        <dbReference type="ARBA" id="ARBA00005417"/>
    </source>
</evidence>
<keyword evidence="8" id="KW-0029">Amino-acid transport</keyword>
<dbReference type="Proteomes" id="UP000199361">
    <property type="component" value="Unassembled WGS sequence"/>
</dbReference>
<evidence type="ECO:0000256" key="6">
    <source>
        <dbReference type="ARBA" id="ARBA00022741"/>
    </source>
</evidence>
<keyword evidence="7" id="KW-0067">ATP-binding</keyword>
<dbReference type="RefSeq" id="WP_091080798.1">
    <property type="nucleotide sequence ID" value="NZ_FOHX01000004.1"/>
</dbReference>
<feature type="transmembrane region" description="Helical" evidence="11">
    <location>
        <begin position="147"/>
        <end position="169"/>
    </location>
</feature>
<reference evidence="14 15" key="1">
    <citation type="submission" date="2016-10" db="EMBL/GenBank/DDBJ databases">
        <authorList>
            <person name="de Groot N.N."/>
        </authorList>
    </citation>
    <scope>NUCLEOTIDE SEQUENCE [LARGE SCALE GENOMIC DNA]</scope>
    <source>
        <strain evidence="14 15">CGMCC 4.5598</strain>
    </source>
</reference>
<dbReference type="InterPro" id="IPR017871">
    <property type="entry name" value="ABC_transporter-like_CS"/>
</dbReference>
<name>A0A1I0H0D1_9ACTN</name>
<evidence type="ECO:0000313" key="15">
    <source>
        <dbReference type="Proteomes" id="UP000199361"/>
    </source>
</evidence>
<dbReference type="Pfam" id="PF00528">
    <property type="entry name" value="BPD_transp_1"/>
    <property type="match status" value="1"/>
</dbReference>
<feature type="transmembrane region" description="Helical" evidence="11">
    <location>
        <begin position="258"/>
        <end position="279"/>
    </location>
</feature>
<evidence type="ECO:0000256" key="11">
    <source>
        <dbReference type="RuleBase" id="RU363032"/>
    </source>
</evidence>
<dbReference type="STRING" id="568860.SAMN05421811_10416"/>
<dbReference type="Gene3D" id="1.10.3720.10">
    <property type="entry name" value="MetI-like"/>
    <property type="match status" value="1"/>
</dbReference>
<organism evidence="14 15">
    <name type="scientific">Nonomuraea wenchangensis</name>
    <dbReference type="NCBI Taxonomy" id="568860"/>
    <lineage>
        <taxon>Bacteria</taxon>
        <taxon>Bacillati</taxon>
        <taxon>Actinomycetota</taxon>
        <taxon>Actinomycetes</taxon>
        <taxon>Streptosporangiales</taxon>
        <taxon>Streptosporangiaceae</taxon>
        <taxon>Nonomuraea</taxon>
    </lineage>
</organism>
<evidence type="ECO:0000256" key="8">
    <source>
        <dbReference type="ARBA" id="ARBA00022970"/>
    </source>
</evidence>
<dbReference type="GO" id="GO:0016887">
    <property type="term" value="F:ATP hydrolysis activity"/>
    <property type="evidence" value="ECO:0007669"/>
    <property type="project" value="InterPro"/>
</dbReference>
<comment type="similarity">
    <text evidence="2">Belongs to the ABC transporter superfamily.</text>
</comment>
<sequence length="584" mass="63085">MTSLTSADATSAPAGQRPPPVAVVPVRRYGRWAAAALVAYVLFALGWSLWHNPNLDLASIRQYLFAPSILHGLAVTIELTLVAMVIGVVGGVLLAVMRLSDNPVLSGVAKGYIWFFRGTPLLVQIIFWGFLGALYPNLFLGIPLTGVVFGSVPTSSVIGAATAAVLALATNEAAYCAELVRAAIISVDGGQSEAAMSLGMSSGRRMRFVILPQAMRVLIPTLGNEAISMLKMTALVSVISGRDLMTSVQQIYQQNLKIIPLLVVASLWYLLLTSVLSVGQHYVERYFGRGFGAKPSAAAERRARRRAAARAKAEPSPALVPDTARETVDDREPIIRVEQAWKWFGSTDVLRGVNLTVRPRRTLVLLGPSGSGKSTLLRCVNALERLDSGLVEVEGSRVGLREAGGRLHELTEAELCRQRVRIGMVFQRFNLFPHMTALENVTLGPRRVLGLSRAQAEAEAERLLTRVGLRDKLDSYPSQLSGGQQQRVAIARALAMKPHVMLFDEPTSALDPELVGEVLDVMKDLARQGMTMIVATHEIGFAKEVADTVAMLDGGVVIESGPPEECLVAPKEERTKAFLSKVLA</sequence>
<evidence type="ECO:0000256" key="5">
    <source>
        <dbReference type="ARBA" id="ARBA00022692"/>
    </source>
</evidence>
<dbReference type="SUPFAM" id="SSF52540">
    <property type="entry name" value="P-loop containing nucleoside triphosphate hydrolases"/>
    <property type="match status" value="1"/>
</dbReference>
<dbReference type="PROSITE" id="PS50928">
    <property type="entry name" value="ABC_TM1"/>
    <property type="match status" value="1"/>
</dbReference>
<feature type="domain" description="ABC transmembrane type-1" evidence="13">
    <location>
        <begin position="73"/>
        <end position="280"/>
    </location>
</feature>
<dbReference type="InterPro" id="IPR003593">
    <property type="entry name" value="AAA+_ATPase"/>
</dbReference>
<keyword evidence="4" id="KW-1003">Cell membrane</keyword>
<evidence type="ECO:0000256" key="4">
    <source>
        <dbReference type="ARBA" id="ARBA00022475"/>
    </source>
</evidence>
<dbReference type="GO" id="GO:0006865">
    <property type="term" value="P:amino acid transport"/>
    <property type="evidence" value="ECO:0007669"/>
    <property type="project" value="UniProtKB-KW"/>
</dbReference>
<dbReference type="AlphaFoldDB" id="A0A1I0H0D1"/>
<dbReference type="PANTHER" id="PTHR43166:SF4">
    <property type="entry name" value="PHOSPHONATES IMPORT ATP-BINDING PROTEIN PHNC"/>
    <property type="match status" value="1"/>
</dbReference>
<dbReference type="SUPFAM" id="SSF161098">
    <property type="entry name" value="MetI-like"/>
    <property type="match status" value="1"/>
</dbReference>
<dbReference type="PROSITE" id="PS50893">
    <property type="entry name" value="ABC_TRANSPORTER_2"/>
    <property type="match status" value="1"/>
</dbReference>
<dbReference type="FunFam" id="1.10.3720.10:FF:000006">
    <property type="entry name" value="Glutamate/aspartate ABC transporter, permease protein GltK"/>
    <property type="match status" value="1"/>
</dbReference>
<keyword evidence="10 11" id="KW-0472">Membrane</keyword>
<evidence type="ECO:0000259" key="13">
    <source>
        <dbReference type="PROSITE" id="PS50928"/>
    </source>
</evidence>
<evidence type="ECO:0000256" key="1">
    <source>
        <dbReference type="ARBA" id="ARBA00004651"/>
    </source>
</evidence>
<gene>
    <name evidence="14" type="ORF">SAMN05421811_10416</name>
</gene>
<dbReference type="InterPro" id="IPR050086">
    <property type="entry name" value="MetN_ABC_transporter-like"/>
</dbReference>
<protein>
    <submittedName>
        <fullName evidence="14">Polar amino acid transport system permease protein</fullName>
    </submittedName>
</protein>
<dbReference type="CDD" id="cd03262">
    <property type="entry name" value="ABC_HisP_GlnQ"/>
    <property type="match status" value="1"/>
</dbReference>
<keyword evidence="3 11" id="KW-0813">Transport</keyword>
<feature type="transmembrane region" description="Helical" evidence="11">
    <location>
        <begin position="32"/>
        <end position="50"/>
    </location>
</feature>
<dbReference type="EMBL" id="FOHX01000004">
    <property type="protein sequence ID" value="SET76133.1"/>
    <property type="molecule type" value="Genomic_DNA"/>
</dbReference>
<dbReference type="InterPro" id="IPR000515">
    <property type="entry name" value="MetI-like"/>
</dbReference>
<proteinExistence type="inferred from homology"/>
<feature type="transmembrane region" description="Helical" evidence="11">
    <location>
        <begin position="70"/>
        <end position="94"/>
    </location>
</feature>
<feature type="transmembrane region" description="Helical" evidence="11">
    <location>
        <begin position="114"/>
        <end position="135"/>
    </location>
</feature>
<dbReference type="InterPro" id="IPR003439">
    <property type="entry name" value="ABC_transporter-like_ATP-bd"/>
</dbReference>
<dbReference type="Gene3D" id="3.40.50.300">
    <property type="entry name" value="P-loop containing nucleotide triphosphate hydrolases"/>
    <property type="match status" value="1"/>
</dbReference>
<dbReference type="NCBIfam" id="TIGR01726">
    <property type="entry name" value="HEQRo_perm_3TM"/>
    <property type="match status" value="1"/>
</dbReference>
<evidence type="ECO:0000256" key="3">
    <source>
        <dbReference type="ARBA" id="ARBA00022448"/>
    </source>
</evidence>
<keyword evidence="9 11" id="KW-1133">Transmembrane helix</keyword>
<comment type="subcellular location">
    <subcellularLocation>
        <location evidence="1 11">Cell membrane</location>
        <topology evidence="1 11">Multi-pass membrane protein</topology>
    </subcellularLocation>
</comment>
<dbReference type="OrthoDB" id="7242531at2"/>
<accession>A0A1I0H0D1</accession>
<dbReference type="InterPro" id="IPR010065">
    <property type="entry name" value="AA_ABC_transptr_permease_3TM"/>
</dbReference>
<dbReference type="GO" id="GO:0022857">
    <property type="term" value="F:transmembrane transporter activity"/>
    <property type="evidence" value="ECO:0007669"/>
    <property type="project" value="InterPro"/>
</dbReference>
<comment type="similarity">
    <text evidence="11">Belongs to the binding-protein-dependent transport system permease family.</text>
</comment>
<dbReference type="GO" id="GO:0005524">
    <property type="term" value="F:ATP binding"/>
    <property type="evidence" value="ECO:0007669"/>
    <property type="project" value="UniProtKB-KW"/>
</dbReference>
<keyword evidence="6" id="KW-0547">Nucleotide-binding</keyword>
<dbReference type="InterPro" id="IPR027417">
    <property type="entry name" value="P-loop_NTPase"/>
</dbReference>
<keyword evidence="5 11" id="KW-0812">Transmembrane</keyword>
<dbReference type="Pfam" id="PF00005">
    <property type="entry name" value="ABC_tran"/>
    <property type="match status" value="1"/>
</dbReference>
<feature type="domain" description="ABC transporter" evidence="12">
    <location>
        <begin position="335"/>
        <end position="579"/>
    </location>
</feature>
<dbReference type="SMART" id="SM00382">
    <property type="entry name" value="AAA"/>
    <property type="match status" value="1"/>
</dbReference>
<evidence type="ECO:0000256" key="9">
    <source>
        <dbReference type="ARBA" id="ARBA00022989"/>
    </source>
</evidence>
<evidence type="ECO:0000313" key="14">
    <source>
        <dbReference type="EMBL" id="SET76133.1"/>
    </source>
</evidence>
<dbReference type="InterPro" id="IPR035906">
    <property type="entry name" value="MetI-like_sf"/>
</dbReference>
<evidence type="ECO:0000259" key="12">
    <source>
        <dbReference type="PROSITE" id="PS50893"/>
    </source>
</evidence>
<dbReference type="PANTHER" id="PTHR43166">
    <property type="entry name" value="AMINO ACID IMPORT ATP-BINDING PROTEIN"/>
    <property type="match status" value="1"/>
</dbReference>